<dbReference type="Gene3D" id="1.10.357.140">
    <property type="entry name" value="UbiA prenyltransferase"/>
    <property type="match status" value="1"/>
</dbReference>
<dbReference type="Proteomes" id="UP000198412">
    <property type="component" value="Unassembled WGS sequence"/>
</dbReference>
<feature type="transmembrane region" description="Helical" evidence="6">
    <location>
        <begin position="249"/>
        <end position="268"/>
    </location>
</feature>
<feature type="transmembrane region" description="Helical" evidence="6">
    <location>
        <begin position="12"/>
        <end position="35"/>
    </location>
</feature>
<dbReference type="EMBL" id="FZNX01000001">
    <property type="protein sequence ID" value="SNR35900.1"/>
    <property type="molecule type" value="Genomic_DNA"/>
</dbReference>
<evidence type="ECO:0000256" key="2">
    <source>
        <dbReference type="ARBA" id="ARBA00022475"/>
    </source>
</evidence>
<gene>
    <name evidence="7" type="ORF">SAMN04488111_0785</name>
</gene>
<organism evidence="7 8">
    <name type="scientific">Lutibacter flavus</name>
    <dbReference type="NCBI Taxonomy" id="691689"/>
    <lineage>
        <taxon>Bacteria</taxon>
        <taxon>Pseudomonadati</taxon>
        <taxon>Bacteroidota</taxon>
        <taxon>Flavobacteriia</taxon>
        <taxon>Flavobacteriales</taxon>
        <taxon>Flavobacteriaceae</taxon>
        <taxon>Lutibacter</taxon>
    </lineage>
</organism>
<dbReference type="InterPro" id="IPR000537">
    <property type="entry name" value="UbiA_prenyltransferase"/>
</dbReference>
<feature type="transmembrane region" description="Helical" evidence="6">
    <location>
        <begin position="280"/>
        <end position="300"/>
    </location>
</feature>
<feature type="transmembrane region" description="Helical" evidence="6">
    <location>
        <begin position="41"/>
        <end position="61"/>
    </location>
</feature>
<dbReference type="PANTHER" id="PTHR42723">
    <property type="entry name" value="CHLOROPHYLL SYNTHASE"/>
    <property type="match status" value="1"/>
</dbReference>
<feature type="transmembrane region" description="Helical" evidence="6">
    <location>
        <begin position="139"/>
        <end position="159"/>
    </location>
</feature>
<feature type="transmembrane region" description="Helical" evidence="6">
    <location>
        <begin position="223"/>
        <end position="243"/>
    </location>
</feature>
<name>A0A238VNG2_9FLAO</name>
<dbReference type="OrthoDB" id="9811562at2"/>
<evidence type="ECO:0000256" key="6">
    <source>
        <dbReference type="SAM" id="Phobius"/>
    </source>
</evidence>
<dbReference type="PANTHER" id="PTHR42723:SF1">
    <property type="entry name" value="CHLOROPHYLL SYNTHASE, CHLOROPLASTIC"/>
    <property type="match status" value="1"/>
</dbReference>
<dbReference type="CDD" id="cd13961">
    <property type="entry name" value="PT_UbiA_DGGGPS"/>
    <property type="match status" value="1"/>
</dbReference>
<protein>
    <submittedName>
        <fullName evidence="7">4-hydroxybenzoate polyprenyltransferase</fullName>
    </submittedName>
</protein>
<keyword evidence="3 6" id="KW-0812">Transmembrane</keyword>
<reference evidence="8" key="1">
    <citation type="submission" date="2017-06" db="EMBL/GenBank/DDBJ databases">
        <authorList>
            <person name="Varghese N."/>
            <person name="Submissions S."/>
        </authorList>
    </citation>
    <scope>NUCLEOTIDE SEQUENCE [LARGE SCALE GENOMIC DNA]</scope>
    <source>
        <strain evidence="8">DSM 27993</strain>
    </source>
</reference>
<dbReference type="GO" id="GO:0016020">
    <property type="term" value="C:membrane"/>
    <property type="evidence" value="ECO:0007669"/>
    <property type="project" value="UniProtKB-SubCell"/>
</dbReference>
<comment type="subcellular location">
    <subcellularLocation>
        <location evidence="1">Membrane</location>
        <topology evidence="1">Multi-pass membrane protein</topology>
    </subcellularLocation>
</comment>
<evidence type="ECO:0000256" key="5">
    <source>
        <dbReference type="ARBA" id="ARBA00023136"/>
    </source>
</evidence>
<keyword evidence="8" id="KW-1185">Reference proteome</keyword>
<dbReference type="InterPro" id="IPR044878">
    <property type="entry name" value="UbiA_sf"/>
</dbReference>
<evidence type="ECO:0000313" key="8">
    <source>
        <dbReference type="Proteomes" id="UP000198412"/>
    </source>
</evidence>
<dbReference type="Pfam" id="PF01040">
    <property type="entry name" value="UbiA"/>
    <property type="match status" value="1"/>
</dbReference>
<proteinExistence type="predicted"/>
<sequence>MKLEFFFNLIRWKNLLLIIYVFFLLKFFFFHSFYVETTLSSLQFIILLFSVLFITAAGYIINDIFDIKADEINKPNKVIVSKNISIEQAKHWYKITNTIGIILGIMLCLSISKPTHSFIFIGTALLLYYYSKILKGKPLIGNLIVSILIAFSVVILPVFDINFSIKNNPQNTAITVIIVLAFFAFILNLIREIIKDIEDINGDKSLNLKTLPIISGRNRAQIIASYLCLIPICLLFFLVYNYSRNYKFPMLYLLLSTLIPLLVVAIKLRSAEKKSEFHKLSSLLKIIMFLGITILLIISFKK</sequence>
<accession>A0A238VNG2</accession>
<keyword evidence="2" id="KW-1003">Cell membrane</keyword>
<evidence type="ECO:0000256" key="3">
    <source>
        <dbReference type="ARBA" id="ARBA00022692"/>
    </source>
</evidence>
<dbReference type="AlphaFoldDB" id="A0A238VNG2"/>
<evidence type="ECO:0000313" key="7">
    <source>
        <dbReference type="EMBL" id="SNR35900.1"/>
    </source>
</evidence>
<feature type="transmembrane region" description="Helical" evidence="6">
    <location>
        <begin position="171"/>
        <end position="190"/>
    </location>
</feature>
<evidence type="ECO:0000256" key="1">
    <source>
        <dbReference type="ARBA" id="ARBA00004141"/>
    </source>
</evidence>
<dbReference type="Gene3D" id="1.20.120.1780">
    <property type="entry name" value="UbiA prenyltransferase"/>
    <property type="match status" value="1"/>
</dbReference>
<keyword evidence="4 6" id="KW-1133">Transmembrane helix</keyword>
<feature type="transmembrane region" description="Helical" evidence="6">
    <location>
        <begin position="92"/>
        <end position="112"/>
    </location>
</feature>
<dbReference type="InterPro" id="IPR050475">
    <property type="entry name" value="Prenyltransferase_related"/>
</dbReference>
<keyword evidence="7" id="KW-0808">Transferase</keyword>
<dbReference type="RefSeq" id="WP_089377100.1">
    <property type="nucleotide sequence ID" value="NZ_FZNX01000001.1"/>
</dbReference>
<keyword evidence="5 6" id="KW-0472">Membrane</keyword>
<dbReference type="GO" id="GO:0016765">
    <property type="term" value="F:transferase activity, transferring alkyl or aryl (other than methyl) groups"/>
    <property type="evidence" value="ECO:0007669"/>
    <property type="project" value="InterPro"/>
</dbReference>
<evidence type="ECO:0000256" key="4">
    <source>
        <dbReference type="ARBA" id="ARBA00022989"/>
    </source>
</evidence>